<reference evidence="3" key="1">
    <citation type="journal article" date="2010" name="Science">
        <title>The genome of the Western clawed frog Xenopus tropicalis.</title>
        <authorList>
            <person name="Hellsten U."/>
            <person name="Harland R.M."/>
            <person name="Gilchrist M.J."/>
            <person name="Hendrix D."/>
            <person name="Jurka J."/>
            <person name="Kapitonov V."/>
            <person name="Ovcharenko I."/>
            <person name="Putnam N.H."/>
            <person name="Shu S."/>
            <person name="Taher L."/>
            <person name="Blitz I.L."/>
            <person name="Blumberg B."/>
            <person name="Dichmann D.S."/>
            <person name="Dubchak I."/>
            <person name="Amaya E."/>
            <person name="Detter J.C."/>
            <person name="Fletcher R."/>
            <person name="Gerhard D.S."/>
            <person name="Goodstein D."/>
            <person name="Graves T."/>
            <person name="Grigoriev I.V."/>
            <person name="Grimwood J."/>
            <person name="Kawashima T."/>
            <person name="Lindquist E."/>
            <person name="Lucas S.M."/>
            <person name="Mead P.E."/>
            <person name="Mitros T."/>
            <person name="Ogino H."/>
            <person name="Ohta Y."/>
            <person name="Poliakov A.V."/>
            <person name="Pollet N."/>
            <person name="Robert J."/>
            <person name="Salamov A."/>
            <person name="Sater A.K."/>
            <person name="Schmutz J."/>
            <person name="Terry A."/>
            <person name="Vize P.D."/>
            <person name="Warren W.C."/>
            <person name="Wells D."/>
            <person name="Wills A."/>
            <person name="Wilson R.K."/>
            <person name="Zimmerman L.B."/>
            <person name="Zorn A.M."/>
            <person name="Grainger R."/>
            <person name="Grammer T."/>
            <person name="Khokha M.K."/>
            <person name="Richardson P.M."/>
            <person name="Rokhsar D.S."/>
        </authorList>
    </citation>
    <scope>NUCLEOTIDE SEQUENCE [LARGE SCALE GENOMIC DNA]</scope>
    <source>
        <strain evidence="3">Nigerian</strain>
    </source>
</reference>
<evidence type="ECO:0000256" key="2">
    <source>
        <dbReference type="SAM" id="Phobius"/>
    </source>
</evidence>
<dbReference type="Xenbase" id="XB-GENE-997742">
    <property type="gene designation" value="plb1"/>
</dbReference>
<reference evidence="3" key="2">
    <citation type="submission" date="2011-06" db="UniProtKB">
        <authorList>
            <consortium name="Ensembl"/>
        </authorList>
    </citation>
    <scope>IDENTIFICATION</scope>
</reference>
<evidence type="ECO:0000256" key="1">
    <source>
        <dbReference type="SAM" id="MobiDB-lite"/>
    </source>
</evidence>
<accession>F6UGD1</accession>
<dbReference type="AlphaFoldDB" id="F6UGD1"/>
<dbReference type="PANTHER" id="PTHR21325:SF31">
    <property type="entry name" value="GH22081P-RELATED"/>
    <property type="match status" value="1"/>
</dbReference>
<feature type="compositionally biased region" description="Polar residues" evidence="1">
    <location>
        <begin position="19"/>
        <end position="32"/>
    </location>
</feature>
<dbReference type="Bgee" id="ENSXETG00000012248">
    <property type="expression patterns" value="Expressed in testis and 5 other cell types or tissues"/>
</dbReference>
<name>F6UGD1_XENTR</name>
<sequence length="219" mass="24108">MVGIKLGSPVRADPEFGSSHGTSATHPASQTASPLGFDSECLMGVSVPLLQRNTQQLIDTGRYDTKDDFTVVLQPFFRNPKIPSLPNGTPDSSFMAPDCFHLSQKSHSQMARMLWKNMLEPVGQKQEYNNFTNDRSNLKCPTQDKPYLFTLKNSGLPEPPETVVPVPEEEEGQVPYWSVIVGTIGGCAVGCAIVGIAMSMTYKKKMRKMRSLTQSNSSF</sequence>
<dbReference type="GeneTree" id="ENSGT00530000063883"/>
<dbReference type="PANTHER" id="PTHR21325">
    <property type="entry name" value="PHOSPHOLIPASE B, PLB1"/>
    <property type="match status" value="1"/>
</dbReference>
<keyword evidence="2" id="KW-1133">Transmembrane helix</keyword>
<organism evidence="3">
    <name type="scientific">Xenopus tropicalis</name>
    <name type="common">Western clawed frog</name>
    <name type="synonym">Silurana tropicalis</name>
    <dbReference type="NCBI Taxonomy" id="8364"/>
    <lineage>
        <taxon>Eukaryota</taxon>
        <taxon>Metazoa</taxon>
        <taxon>Chordata</taxon>
        <taxon>Craniata</taxon>
        <taxon>Vertebrata</taxon>
        <taxon>Euteleostomi</taxon>
        <taxon>Amphibia</taxon>
        <taxon>Batrachia</taxon>
        <taxon>Anura</taxon>
        <taxon>Pipoidea</taxon>
        <taxon>Pipidae</taxon>
        <taxon>Xenopodinae</taxon>
        <taxon>Xenopus</taxon>
        <taxon>Silurana</taxon>
    </lineage>
</organism>
<dbReference type="Ensembl" id="ENSXETT00000022518">
    <property type="protein sequence ID" value="ENSXETP00000022518"/>
    <property type="gene ID" value="ENSXETG00000012248"/>
</dbReference>
<dbReference type="HOGENOM" id="CLU_112501_0_0_1"/>
<feature type="region of interest" description="Disordered" evidence="1">
    <location>
        <begin position="1"/>
        <end position="32"/>
    </location>
</feature>
<keyword evidence="2" id="KW-0472">Membrane</keyword>
<dbReference type="GO" id="GO:0004620">
    <property type="term" value="F:phospholipase activity"/>
    <property type="evidence" value="ECO:0007669"/>
    <property type="project" value="InterPro"/>
</dbReference>
<keyword evidence="2" id="KW-0812">Transmembrane</keyword>
<proteinExistence type="predicted"/>
<dbReference type="InterPro" id="IPR038885">
    <property type="entry name" value="PLB1"/>
</dbReference>
<feature type="transmembrane region" description="Helical" evidence="2">
    <location>
        <begin position="176"/>
        <end position="202"/>
    </location>
</feature>
<gene>
    <name evidence="3" type="primary">plb1</name>
</gene>
<evidence type="ECO:0000313" key="3">
    <source>
        <dbReference type="Ensembl" id="ENSXETP00000022518"/>
    </source>
</evidence>
<dbReference type="eggNOG" id="KOG3670">
    <property type="taxonomic scope" value="Eukaryota"/>
</dbReference>
<protein>
    <submittedName>
        <fullName evidence="3">Phospholipase B1</fullName>
    </submittedName>
</protein>